<feature type="region of interest" description="Disordered" evidence="1">
    <location>
        <begin position="302"/>
        <end position="333"/>
    </location>
</feature>
<evidence type="ECO:0000313" key="2">
    <source>
        <dbReference type="EMBL" id="AEA27882.1"/>
    </source>
</evidence>
<keyword evidence="3" id="KW-1185">Reference proteome</keyword>
<dbReference type="EMBL" id="CP002593">
    <property type="protein sequence ID" value="AEA27882.1"/>
    <property type="molecule type" value="Genomic_DNA"/>
</dbReference>
<evidence type="ECO:0000256" key="1">
    <source>
        <dbReference type="SAM" id="MobiDB-lite"/>
    </source>
</evidence>
<accession>F4D194</accession>
<dbReference type="Proteomes" id="UP000007809">
    <property type="component" value="Chromosome"/>
</dbReference>
<feature type="region of interest" description="Disordered" evidence="1">
    <location>
        <begin position="155"/>
        <end position="199"/>
    </location>
</feature>
<dbReference type="STRING" id="675635.Psed_5755"/>
<dbReference type="AlphaFoldDB" id="F4D194"/>
<sequence length="333" mass="35346">MAWQLTAEIHAHAPRMSLGERAVLLAIAEQARVETRRTPPLGRDELAERAGLSIHGLRSAIRRLRDRGLEVRVPLPGRTSSDGRPMFAVPGVRTTYILPTFESGLTALLTPQAPGASDCTGTADETLSDAHSPQHDVVDAEGASAAVDAAAEPVDNSLTSDDKGGTSCPPAIHKGGTTYPARGVRDASQRGVRDASPFRTGVPVRAGARVREADQAAAVDNSAAPGIAAELERIGTVPPRCLDHADLAPSERPPSCPECASLRREHKARRSEVIRGEARRRRRCRGCDDLGWVLGPDGHALSDPAIRCTHPTVSTPSTSPTSTNTTERQGAHR</sequence>
<dbReference type="RefSeq" id="WP_013677781.1">
    <property type="nucleotide sequence ID" value="NC_015312.1"/>
</dbReference>
<evidence type="ECO:0000313" key="3">
    <source>
        <dbReference type="Proteomes" id="UP000007809"/>
    </source>
</evidence>
<reference evidence="2 3" key="1">
    <citation type="journal article" date="2011" name="J. Bacteriol.">
        <title>Genome sequence of the 1,4-dioxane-degrading Pseudonocardia dioxanivorans strain CB1190.</title>
        <authorList>
            <person name="Sales C.M."/>
            <person name="Mahendra S."/>
            <person name="Grostern A."/>
            <person name="Parales R.E."/>
            <person name="Goodwin L.A."/>
            <person name="Woyke T."/>
            <person name="Nolan M."/>
            <person name="Lapidus A."/>
            <person name="Chertkov O."/>
            <person name="Ovchinnikova G."/>
            <person name="Sczyrba A."/>
            <person name="Alvarez-Cohen L."/>
        </authorList>
    </citation>
    <scope>NUCLEOTIDE SEQUENCE [LARGE SCALE GENOMIC DNA]</scope>
    <source>
        <strain evidence="3">ATCC 55486 / DSM 44775 / JCM 13855 / CB1190</strain>
    </source>
</reference>
<feature type="compositionally biased region" description="Basic and acidic residues" evidence="1">
    <location>
        <begin position="183"/>
        <end position="193"/>
    </location>
</feature>
<dbReference type="KEGG" id="pdx:Psed_5755"/>
<gene>
    <name evidence="2" type="ordered locus">Psed_5755</name>
</gene>
<organism evidence="2 3">
    <name type="scientific">Pseudonocardia dioxanivorans (strain ATCC 55486 / DSM 44775 / JCM 13855 / CB1190)</name>
    <dbReference type="NCBI Taxonomy" id="675635"/>
    <lineage>
        <taxon>Bacteria</taxon>
        <taxon>Bacillati</taxon>
        <taxon>Actinomycetota</taxon>
        <taxon>Actinomycetes</taxon>
        <taxon>Pseudonocardiales</taxon>
        <taxon>Pseudonocardiaceae</taxon>
        <taxon>Pseudonocardia</taxon>
    </lineage>
</organism>
<dbReference type="HOGENOM" id="CLU_833852_0_0_11"/>
<feature type="compositionally biased region" description="Low complexity" evidence="1">
    <location>
        <begin position="309"/>
        <end position="326"/>
    </location>
</feature>
<proteinExistence type="predicted"/>
<name>F4D194_PSEUX</name>
<protein>
    <submittedName>
        <fullName evidence="2">Uncharacterized protein</fullName>
    </submittedName>
</protein>
<dbReference type="eggNOG" id="ENOG5033NAV">
    <property type="taxonomic scope" value="Bacteria"/>
</dbReference>